<evidence type="ECO:0000259" key="1">
    <source>
        <dbReference type="Pfam" id="PF13962"/>
    </source>
</evidence>
<dbReference type="GO" id="GO:0016020">
    <property type="term" value="C:membrane"/>
    <property type="evidence" value="ECO:0007669"/>
    <property type="project" value="TreeGrafter"/>
</dbReference>
<proteinExistence type="predicted"/>
<dbReference type="InterPro" id="IPR026961">
    <property type="entry name" value="PGG_dom"/>
</dbReference>
<protein>
    <recommendedName>
        <fullName evidence="1">PGG domain-containing protein</fullName>
    </recommendedName>
</protein>
<organism evidence="2 3">
    <name type="scientific">Salix dunnii</name>
    <dbReference type="NCBI Taxonomy" id="1413687"/>
    <lineage>
        <taxon>Eukaryota</taxon>
        <taxon>Viridiplantae</taxon>
        <taxon>Streptophyta</taxon>
        <taxon>Embryophyta</taxon>
        <taxon>Tracheophyta</taxon>
        <taxon>Spermatophyta</taxon>
        <taxon>Magnoliopsida</taxon>
        <taxon>eudicotyledons</taxon>
        <taxon>Gunneridae</taxon>
        <taxon>Pentapetalae</taxon>
        <taxon>rosids</taxon>
        <taxon>fabids</taxon>
        <taxon>Malpighiales</taxon>
        <taxon>Salicaceae</taxon>
        <taxon>Saliceae</taxon>
        <taxon>Salix</taxon>
    </lineage>
</organism>
<name>A0A835MZX7_9ROSI</name>
<sequence length="241" mass="27322">MRPPQETMLFPLQFKRAPGLLGMRNHNAEKALFRSARHLIGEKDGDRNTGLQLLSCNPSAFKQEPEDGFVKFRCGEKEEVEHVDDEGRNVLHVEIKYRELKIFKLVTRMEVPMKRLVRKLDNDGNSILHTIRRKIKDFVPDEKMKGPAFLSQEDVENFTPSHFLNHDSTDKLTAEWFLVAANSELLDLTREWQKITAEGRSVVAVLIATVSLPAACTAPGGSNQSTGVPVLNKPLFVWFSL</sequence>
<dbReference type="Pfam" id="PF13962">
    <property type="entry name" value="PGG"/>
    <property type="match status" value="1"/>
</dbReference>
<dbReference type="PANTHER" id="PTHR24177:SF314">
    <property type="entry name" value="PROTEIN ACCELERATED CELL DEATH 6-LIKE ISOFORM X1"/>
    <property type="match status" value="1"/>
</dbReference>
<feature type="domain" description="PGG" evidence="1">
    <location>
        <begin position="191"/>
        <end position="239"/>
    </location>
</feature>
<dbReference type="PANTHER" id="PTHR24177">
    <property type="entry name" value="CASKIN"/>
    <property type="match status" value="1"/>
</dbReference>
<dbReference type="AlphaFoldDB" id="A0A835MZX7"/>
<dbReference type="EMBL" id="JADGMS010000004">
    <property type="protein sequence ID" value="KAF9683330.1"/>
    <property type="molecule type" value="Genomic_DNA"/>
</dbReference>
<accession>A0A835MZX7</accession>
<evidence type="ECO:0000313" key="3">
    <source>
        <dbReference type="Proteomes" id="UP000657918"/>
    </source>
</evidence>
<dbReference type="OrthoDB" id="843847at2759"/>
<keyword evidence="3" id="KW-1185">Reference proteome</keyword>
<gene>
    <name evidence="2" type="ORF">SADUNF_Sadunf04G0002300</name>
</gene>
<reference evidence="2 3" key="1">
    <citation type="submission" date="2020-10" db="EMBL/GenBank/DDBJ databases">
        <title>Plant Genome Project.</title>
        <authorList>
            <person name="Zhang R.-G."/>
        </authorList>
    </citation>
    <scope>NUCLEOTIDE SEQUENCE [LARGE SCALE GENOMIC DNA]</scope>
    <source>
        <strain evidence="2">FAFU-HL-1</strain>
        <tissue evidence="2">Leaf</tissue>
    </source>
</reference>
<evidence type="ECO:0000313" key="2">
    <source>
        <dbReference type="EMBL" id="KAF9683330.1"/>
    </source>
</evidence>
<dbReference type="Proteomes" id="UP000657918">
    <property type="component" value="Chromosome 4"/>
</dbReference>
<comment type="caution">
    <text evidence="2">The sequence shown here is derived from an EMBL/GenBank/DDBJ whole genome shotgun (WGS) entry which is preliminary data.</text>
</comment>